<evidence type="ECO:0000256" key="1">
    <source>
        <dbReference type="SAM" id="MobiDB-lite"/>
    </source>
</evidence>
<reference evidence="2 3" key="1">
    <citation type="journal article" date="2021" name="Elife">
        <title>Chloroplast acquisition without the gene transfer in kleptoplastic sea slugs, Plakobranchus ocellatus.</title>
        <authorList>
            <person name="Maeda T."/>
            <person name="Takahashi S."/>
            <person name="Yoshida T."/>
            <person name="Shimamura S."/>
            <person name="Takaki Y."/>
            <person name="Nagai Y."/>
            <person name="Toyoda A."/>
            <person name="Suzuki Y."/>
            <person name="Arimoto A."/>
            <person name="Ishii H."/>
            <person name="Satoh N."/>
            <person name="Nishiyama T."/>
            <person name="Hasebe M."/>
            <person name="Maruyama T."/>
            <person name="Minagawa J."/>
            <person name="Obokata J."/>
            <person name="Shigenobu S."/>
        </authorList>
    </citation>
    <scope>NUCLEOTIDE SEQUENCE [LARGE SCALE GENOMIC DNA]</scope>
</reference>
<evidence type="ECO:0000313" key="2">
    <source>
        <dbReference type="EMBL" id="GFN97284.1"/>
    </source>
</evidence>
<gene>
    <name evidence="2" type="ORF">PoB_002379000</name>
</gene>
<evidence type="ECO:0000313" key="3">
    <source>
        <dbReference type="Proteomes" id="UP000735302"/>
    </source>
</evidence>
<keyword evidence="3" id="KW-1185">Reference proteome</keyword>
<evidence type="ECO:0008006" key="4">
    <source>
        <dbReference type="Google" id="ProtNLM"/>
    </source>
</evidence>
<proteinExistence type="predicted"/>
<protein>
    <recommendedName>
        <fullName evidence="4">Nucleolar protein 10</fullName>
    </recommendedName>
</protein>
<sequence>MIFHRVVGKWEEGEDEDEEEEERDREEEGEEEEKKKEREEEDSWLSKFSHSYVCSVLYLLHGFCASQSHRPVPLSLNYVLLNLTTPFLSVSRSLLSQSHRPVPLNLTFPFLPLSLPHPSYYHHLVPLSLTFPSFSILRSCPSQSDRPVPLCLTADKFLISTHDLRISTARNLGVYTTKSEHLQSRPPDKYRKKLRCIYNQIRTPPVTTSG</sequence>
<feature type="region of interest" description="Disordered" evidence="1">
    <location>
        <begin position="1"/>
        <end position="40"/>
    </location>
</feature>
<organism evidence="2 3">
    <name type="scientific">Plakobranchus ocellatus</name>
    <dbReference type="NCBI Taxonomy" id="259542"/>
    <lineage>
        <taxon>Eukaryota</taxon>
        <taxon>Metazoa</taxon>
        <taxon>Spiralia</taxon>
        <taxon>Lophotrochozoa</taxon>
        <taxon>Mollusca</taxon>
        <taxon>Gastropoda</taxon>
        <taxon>Heterobranchia</taxon>
        <taxon>Euthyneura</taxon>
        <taxon>Panpulmonata</taxon>
        <taxon>Sacoglossa</taxon>
        <taxon>Placobranchoidea</taxon>
        <taxon>Plakobranchidae</taxon>
        <taxon>Plakobranchus</taxon>
    </lineage>
</organism>
<dbReference type="Proteomes" id="UP000735302">
    <property type="component" value="Unassembled WGS sequence"/>
</dbReference>
<name>A0AAV3ZRR1_9GAST</name>
<comment type="caution">
    <text evidence="2">The sequence shown here is derived from an EMBL/GenBank/DDBJ whole genome shotgun (WGS) entry which is preliminary data.</text>
</comment>
<accession>A0AAV3ZRR1</accession>
<dbReference type="AlphaFoldDB" id="A0AAV3ZRR1"/>
<dbReference type="EMBL" id="BLXT01002742">
    <property type="protein sequence ID" value="GFN97284.1"/>
    <property type="molecule type" value="Genomic_DNA"/>
</dbReference>
<feature type="compositionally biased region" description="Acidic residues" evidence="1">
    <location>
        <begin position="12"/>
        <end position="31"/>
    </location>
</feature>